<dbReference type="PANTHER" id="PTHR39614:SF2">
    <property type="entry name" value="INTEGRAL MEMBRANE PROTEIN"/>
    <property type="match status" value="1"/>
</dbReference>
<evidence type="ECO:0000256" key="2">
    <source>
        <dbReference type="SAM" id="Phobius"/>
    </source>
</evidence>
<feature type="region of interest" description="Disordered" evidence="1">
    <location>
        <begin position="310"/>
        <end position="333"/>
    </location>
</feature>
<gene>
    <name evidence="4" type="ORF">BU26DRAFT_603358</name>
</gene>
<feature type="transmembrane region" description="Helical" evidence="2">
    <location>
        <begin position="177"/>
        <end position="200"/>
    </location>
</feature>
<keyword evidence="2" id="KW-0812">Transmembrane</keyword>
<dbReference type="EMBL" id="ML987193">
    <property type="protein sequence ID" value="KAF2250827.1"/>
    <property type="molecule type" value="Genomic_DNA"/>
</dbReference>
<evidence type="ECO:0000313" key="5">
    <source>
        <dbReference type="Proteomes" id="UP000800094"/>
    </source>
</evidence>
<evidence type="ECO:0000313" key="4">
    <source>
        <dbReference type="EMBL" id="KAF2250827.1"/>
    </source>
</evidence>
<organism evidence="4 5">
    <name type="scientific">Trematosphaeria pertusa</name>
    <dbReference type="NCBI Taxonomy" id="390896"/>
    <lineage>
        <taxon>Eukaryota</taxon>
        <taxon>Fungi</taxon>
        <taxon>Dikarya</taxon>
        <taxon>Ascomycota</taxon>
        <taxon>Pezizomycotina</taxon>
        <taxon>Dothideomycetes</taxon>
        <taxon>Pleosporomycetidae</taxon>
        <taxon>Pleosporales</taxon>
        <taxon>Massarineae</taxon>
        <taxon>Trematosphaeriaceae</taxon>
        <taxon>Trematosphaeria</taxon>
    </lineage>
</organism>
<protein>
    <recommendedName>
        <fullName evidence="3">Rhodopsin domain-containing protein</fullName>
    </recommendedName>
</protein>
<feature type="domain" description="Rhodopsin" evidence="3">
    <location>
        <begin position="38"/>
        <end position="274"/>
    </location>
</feature>
<name>A0A6A6IKV6_9PLEO</name>
<accession>A0A6A6IKV6</accession>
<keyword evidence="5" id="KW-1185">Reference proteome</keyword>
<keyword evidence="2" id="KW-1133">Transmembrane helix</keyword>
<dbReference type="GeneID" id="54588748"/>
<keyword evidence="2" id="KW-0472">Membrane</keyword>
<dbReference type="OrthoDB" id="3918601at2759"/>
<reference evidence="4" key="1">
    <citation type="journal article" date="2020" name="Stud. Mycol.">
        <title>101 Dothideomycetes genomes: a test case for predicting lifestyles and emergence of pathogens.</title>
        <authorList>
            <person name="Haridas S."/>
            <person name="Albert R."/>
            <person name="Binder M."/>
            <person name="Bloem J."/>
            <person name="Labutti K."/>
            <person name="Salamov A."/>
            <person name="Andreopoulos B."/>
            <person name="Baker S."/>
            <person name="Barry K."/>
            <person name="Bills G."/>
            <person name="Bluhm B."/>
            <person name="Cannon C."/>
            <person name="Castanera R."/>
            <person name="Culley D."/>
            <person name="Daum C."/>
            <person name="Ezra D."/>
            <person name="Gonzalez J."/>
            <person name="Henrissat B."/>
            <person name="Kuo A."/>
            <person name="Liang C."/>
            <person name="Lipzen A."/>
            <person name="Lutzoni F."/>
            <person name="Magnuson J."/>
            <person name="Mondo S."/>
            <person name="Nolan M."/>
            <person name="Ohm R."/>
            <person name="Pangilinan J."/>
            <person name="Park H.-J."/>
            <person name="Ramirez L."/>
            <person name="Alfaro M."/>
            <person name="Sun H."/>
            <person name="Tritt A."/>
            <person name="Yoshinaga Y."/>
            <person name="Zwiers L.-H."/>
            <person name="Turgeon B."/>
            <person name="Goodwin S."/>
            <person name="Spatafora J."/>
            <person name="Crous P."/>
            <person name="Grigoriev I."/>
        </authorList>
    </citation>
    <scope>NUCLEOTIDE SEQUENCE</scope>
    <source>
        <strain evidence="4">CBS 122368</strain>
    </source>
</reference>
<feature type="transmembrane region" description="Helical" evidence="2">
    <location>
        <begin position="97"/>
        <end position="120"/>
    </location>
</feature>
<feature type="transmembrane region" description="Helical" evidence="2">
    <location>
        <begin position="23"/>
        <end position="42"/>
    </location>
</feature>
<evidence type="ECO:0000259" key="3">
    <source>
        <dbReference type="Pfam" id="PF20684"/>
    </source>
</evidence>
<proteinExistence type="predicted"/>
<feature type="compositionally biased region" description="Polar residues" evidence="1">
    <location>
        <begin position="310"/>
        <end position="324"/>
    </location>
</feature>
<evidence type="ECO:0000256" key="1">
    <source>
        <dbReference type="SAM" id="MobiDB-lite"/>
    </source>
</evidence>
<feature type="transmembrane region" description="Helical" evidence="2">
    <location>
        <begin position="212"/>
        <end position="230"/>
    </location>
</feature>
<dbReference type="AlphaFoldDB" id="A0A6A6IKV6"/>
<dbReference type="RefSeq" id="XP_033685831.1">
    <property type="nucleotide sequence ID" value="XM_033835418.1"/>
</dbReference>
<dbReference type="Pfam" id="PF20684">
    <property type="entry name" value="Fung_rhodopsin"/>
    <property type="match status" value="1"/>
</dbReference>
<dbReference type="PANTHER" id="PTHR39614">
    <property type="entry name" value="INTEGRAL MEMBRANE PROTEIN"/>
    <property type="match status" value="1"/>
</dbReference>
<feature type="transmembrane region" description="Helical" evidence="2">
    <location>
        <begin position="54"/>
        <end position="77"/>
    </location>
</feature>
<dbReference type="Proteomes" id="UP000800094">
    <property type="component" value="Unassembled WGS sequence"/>
</dbReference>
<dbReference type="InterPro" id="IPR049326">
    <property type="entry name" value="Rhodopsin_dom_fungi"/>
</dbReference>
<feature type="transmembrane region" description="Helical" evidence="2">
    <location>
        <begin position="250"/>
        <end position="271"/>
    </location>
</feature>
<feature type="transmembrane region" description="Helical" evidence="2">
    <location>
        <begin position="132"/>
        <end position="157"/>
    </location>
</feature>
<sequence length="407" mass="43990">MSDSAASTDGVAQHVGNVDSLKLALGLCLCYTLCFASLRVYVRWRAYGADDLVVLLSTTLAIAFFGCSYASSGAGLGHPTEHLRNESRSTLDKLNSATLAANITWIISLCLSKAAVVTILMRTSQTPSHRRFQYAALGLVASQCIASIALITAACSVGDGLSWDFKSNARQCPKQGVRWQVITGLDVATEAILLFLPVHLTWNLQMSLKTKAIVVTAFWLRIPTIIFTVFRNTMTDDLTKTSDALADGALVVIWQAVELSYSLAAVTIAALKSFTENLNTGFGHGELVRVHGTSNAYKMSDLSTNMKNSRAKFPSTTVASTDTPRSGFHSAAKPSLDAANRDLKLRPESLQNLATISSPAQESAPYSFIGTRKGNGSIDTGGSEEHIIMQEIQYSVHYDQAPLYQRH</sequence>